<dbReference type="EMBL" id="JBHUDM010000001">
    <property type="protein sequence ID" value="MFD1640582.1"/>
    <property type="molecule type" value="Genomic_DNA"/>
</dbReference>
<keyword evidence="1" id="KW-0472">Membrane</keyword>
<feature type="transmembrane region" description="Helical" evidence="1">
    <location>
        <begin position="104"/>
        <end position="125"/>
    </location>
</feature>
<dbReference type="RefSeq" id="WP_256394287.1">
    <property type="nucleotide sequence ID" value="NZ_JANHDJ010000001.1"/>
</dbReference>
<accession>A0ABD6D3F7</accession>
<keyword evidence="1" id="KW-1133">Transmembrane helix</keyword>
<keyword evidence="1" id="KW-0812">Transmembrane</keyword>
<feature type="transmembrane region" description="Helical" evidence="1">
    <location>
        <begin position="7"/>
        <end position="27"/>
    </location>
</feature>
<gene>
    <name evidence="2" type="ORF">ACFSBW_01660</name>
</gene>
<organism evidence="2 3">
    <name type="scientific">Halohasta litorea</name>
    <dbReference type="NCBI Taxonomy" id="869891"/>
    <lineage>
        <taxon>Archaea</taxon>
        <taxon>Methanobacteriati</taxon>
        <taxon>Methanobacteriota</taxon>
        <taxon>Stenosarchaea group</taxon>
        <taxon>Halobacteria</taxon>
        <taxon>Halobacteriales</taxon>
        <taxon>Haloferacaceae</taxon>
        <taxon>Halohasta</taxon>
    </lineage>
</organism>
<feature type="transmembrane region" description="Helical" evidence="1">
    <location>
        <begin position="72"/>
        <end position="92"/>
    </location>
</feature>
<dbReference type="Proteomes" id="UP001597052">
    <property type="component" value="Unassembled WGS sequence"/>
</dbReference>
<proteinExistence type="predicted"/>
<name>A0ABD6D3F7_9EURY</name>
<sequence length="140" mass="14923">MQATIERFCRLAAIQATLVVAAVHLLWAIPRLSVSLLVNPVADARPFVFVPTALLLVAISVALFRGHRYRRLSALGGGTLAALFVGYILWGSEPLLVALAGDPLAAVSKAAELVGVAAFALLYYLHHPDRQGSPIDGIDR</sequence>
<feature type="transmembrane region" description="Helical" evidence="1">
    <location>
        <begin position="47"/>
        <end position="65"/>
    </location>
</feature>
<dbReference type="AlphaFoldDB" id="A0ABD6D3F7"/>
<evidence type="ECO:0000256" key="1">
    <source>
        <dbReference type="SAM" id="Phobius"/>
    </source>
</evidence>
<evidence type="ECO:0000313" key="3">
    <source>
        <dbReference type="Proteomes" id="UP001597052"/>
    </source>
</evidence>
<comment type="caution">
    <text evidence="2">The sequence shown here is derived from an EMBL/GenBank/DDBJ whole genome shotgun (WGS) entry which is preliminary data.</text>
</comment>
<evidence type="ECO:0000313" key="2">
    <source>
        <dbReference type="EMBL" id="MFD1640582.1"/>
    </source>
</evidence>
<reference evidence="2 3" key="1">
    <citation type="journal article" date="2019" name="Int. J. Syst. Evol. Microbiol.">
        <title>The Global Catalogue of Microorganisms (GCM) 10K type strain sequencing project: providing services to taxonomists for standard genome sequencing and annotation.</title>
        <authorList>
            <consortium name="The Broad Institute Genomics Platform"/>
            <consortium name="The Broad Institute Genome Sequencing Center for Infectious Disease"/>
            <person name="Wu L."/>
            <person name="Ma J."/>
        </authorList>
    </citation>
    <scope>NUCLEOTIDE SEQUENCE [LARGE SCALE GENOMIC DNA]</scope>
    <source>
        <strain evidence="2 3">CGMCC 1.10593</strain>
    </source>
</reference>
<protein>
    <submittedName>
        <fullName evidence="2">Uncharacterized protein</fullName>
    </submittedName>
</protein>
<keyword evidence="3" id="KW-1185">Reference proteome</keyword>